<evidence type="ECO:0000313" key="4">
    <source>
        <dbReference type="Proteomes" id="UP000620124"/>
    </source>
</evidence>
<gene>
    <name evidence="3" type="ORF">MVEN_01739200</name>
</gene>
<dbReference type="OrthoDB" id="3270417at2759"/>
<dbReference type="EMBL" id="JACAZI010000016">
    <property type="protein sequence ID" value="KAF7343088.1"/>
    <property type="molecule type" value="Genomic_DNA"/>
</dbReference>
<feature type="transmembrane region" description="Helical" evidence="1">
    <location>
        <begin position="163"/>
        <end position="183"/>
    </location>
</feature>
<keyword evidence="1" id="KW-0812">Transmembrane</keyword>
<dbReference type="PANTHER" id="PTHR40465">
    <property type="entry name" value="CHROMOSOME 1, WHOLE GENOME SHOTGUN SEQUENCE"/>
    <property type="match status" value="1"/>
</dbReference>
<evidence type="ECO:0000256" key="1">
    <source>
        <dbReference type="SAM" id="Phobius"/>
    </source>
</evidence>
<feature type="transmembrane region" description="Helical" evidence="1">
    <location>
        <begin position="195"/>
        <end position="222"/>
    </location>
</feature>
<dbReference type="PANTHER" id="PTHR40465:SF1">
    <property type="entry name" value="DUF6534 DOMAIN-CONTAINING PROTEIN"/>
    <property type="match status" value="1"/>
</dbReference>
<feature type="transmembrane region" description="Helical" evidence="1">
    <location>
        <begin position="49"/>
        <end position="69"/>
    </location>
</feature>
<protein>
    <recommendedName>
        <fullName evidence="2">DUF6534 domain-containing protein</fullName>
    </recommendedName>
</protein>
<keyword evidence="4" id="KW-1185">Reference proteome</keyword>
<organism evidence="3 4">
    <name type="scientific">Mycena venus</name>
    <dbReference type="NCBI Taxonomy" id="2733690"/>
    <lineage>
        <taxon>Eukaryota</taxon>
        <taxon>Fungi</taxon>
        <taxon>Dikarya</taxon>
        <taxon>Basidiomycota</taxon>
        <taxon>Agaricomycotina</taxon>
        <taxon>Agaricomycetes</taxon>
        <taxon>Agaricomycetidae</taxon>
        <taxon>Agaricales</taxon>
        <taxon>Marasmiineae</taxon>
        <taxon>Mycenaceae</taxon>
        <taxon>Mycena</taxon>
    </lineage>
</organism>
<sequence length="306" mass="33683">MSAPTIPSTNGIWMTAVFLEAILQGMGLLQAFLYFVWYHTDPWSVKGTVIAMVVVECVQMGAAYANVYGWLITGFGDHENLNVIHSVDMVQLTALYLSTFIGQAHFARTIYHLHKGKGSVILPVVVFVFALIALGSGIGQVILTIGVKHYSELGKTSATSNTQAAFALAADMLITFGLCWRLSRSRGGIQSTNNVLNFLILTAINRGVFTMLFAALNIILFLTQPGTFYFMLALLLSDKFYMNSMLAMLNTRQYAVQLHGTTVVERISMPVFNSKNNIIQSGITVSTMNETQHDDMGVKKNENMTV</sequence>
<proteinExistence type="predicted"/>
<feature type="transmembrane region" description="Helical" evidence="1">
    <location>
        <begin position="12"/>
        <end position="37"/>
    </location>
</feature>
<evidence type="ECO:0000259" key="2">
    <source>
        <dbReference type="Pfam" id="PF20152"/>
    </source>
</evidence>
<dbReference type="Proteomes" id="UP000620124">
    <property type="component" value="Unassembled WGS sequence"/>
</dbReference>
<dbReference type="AlphaFoldDB" id="A0A8H6XKU4"/>
<name>A0A8H6XKU4_9AGAR</name>
<feature type="transmembrane region" description="Helical" evidence="1">
    <location>
        <begin position="119"/>
        <end position="143"/>
    </location>
</feature>
<dbReference type="Pfam" id="PF20152">
    <property type="entry name" value="DUF6534"/>
    <property type="match status" value="1"/>
</dbReference>
<evidence type="ECO:0000313" key="3">
    <source>
        <dbReference type="EMBL" id="KAF7343088.1"/>
    </source>
</evidence>
<comment type="caution">
    <text evidence="3">The sequence shown here is derived from an EMBL/GenBank/DDBJ whole genome shotgun (WGS) entry which is preliminary data.</text>
</comment>
<accession>A0A8H6XKU4</accession>
<keyword evidence="1" id="KW-1133">Transmembrane helix</keyword>
<reference evidence="3" key="1">
    <citation type="submission" date="2020-05" db="EMBL/GenBank/DDBJ databases">
        <title>Mycena genomes resolve the evolution of fungal bioluminescence.</title>
        <authorList>
            <person name="Tsai I.J."/>
        </authorList>
    </citation>
    <scope>NUCLEOTIDE SEQUENCE</scope>
    <source>
        <strain evidence="3">CCC161011</strain>
    </source>
</reference>
<feature type="domain" description="DUF6534" evidence="2">
    <location>
        <begin position="167"/>
        <end position="254"/>
    </location>
</feature>
<keyword evidence="1" id="KW-0472">Membrane</keyword>
<feature type="transmembrane region" description="Helical" evidence="1">
    <location>
        <begin position="89"/>
        <end position="107"/>
    </location>
</feature>
<dbReference type="InterPro" id="IPR045339">
    <property type="entry name" value="DUF6534"/>
</dbReference>